<gene>
    <name evidence="1" type="ORF">HPB50_000673</name>
</gene>
<dbReference type="EMBL" id="CM023489">
    <property type="protein sequence ID" value="KAH6921464.1"/>
    <property type="molecule type" value="Genomic_DNA"/>
</dbReference>
<accession>A0ACB7RI93</accession>
<reference evidence="1" key="1">
    <citation type="submission" date="2020-05" db="EMBL/GenBank/DDBJ databases">
        <title>Large-scale comparative analyses of tick genomes elucidate their genetic diversity and vector capacities.</title>
        <authorList>
            <person name="Jia N."/>
            <person name="Wang J."/>
            <person name="Shi W."/>
            <person name="Du L."/>
            <person name="Sun Y."/>
            <person name="Zhan W."/>
            <person name="Jiang J."/>
            <person name="Wang Q."/>
            <person name="Zhang B."/>
            <person name="Ji P."/>
            <person name="Sakyi L.B."/>
            <person name="Cui X."/>
            <person name="Yuan T."/>
            <person name="Jiang B."/>
            <person name="Yang W."/>
            <person name="Lam T.T.-Y."/>
            <person name="Chang Q."/>
            <person name="Ding S."/>
            <person name="Wang X."/>
            <person name="Zhu J."/>
            <person name="Ruan X."/>
            <person name="Zhao L."/>
            <person name="Wei J."/>
            <person name="Que T."/>
            <person name="Du C."/>
            <person name="Cheng J."/>
            <person name="Dai P."/>
            <person name="Han X."/>
            <person name="Huang E."/>
            <person name="Gao Y."/>
            <person name="Liu J."/>
            <person name="Shao H."/>
            <person name="Ye R."/>
            <person name="Li L."/>
            <person name="Wei W."/>
            <person name="Wang X."/>
            <person name="Wang C."/>
            <person name="Yang T."/>
            <person name="Huo Q."/>
            <person name="Li W."/>
            <person name="Guo W."/>
            <person name="Chen H."/>
            <person name="Zhou L."/>
            <person name="Ni X."/>
            <person name="Tian J."/>
            <person name="Zhou Y."/>
            <person name="Sheng Y."/>
            <person name="Liu T."/>
            <person name="Pan Y."/>
            <person name="Xia L."/>
            <person name="Li J."/>
            <person name="Zhao F."/>
            <person name="Cao W."/>
        </authorList>
    </citation>
    <scope>NUCLEOTIDE SEQUENCE</scope>
    <source>
        <strain evidence="1">Hyas-2018</strain>
    </source>
</reference>
<keyword evidence="2" id="KW-1185">Reference proteome</keyword>
<comment type="caution">
    <text evidence="1">The sequence shown here is derived from an EMBL/GenBank/DDBJ whole genome shotgun (WGS) entry which is preliminary data.</text>
</comment>
<dbReference type="Proteomes" id="UP000821845">
    <property type="component" value="Chromosome 9"/>
</dbReference>
<protein>
    <submittedName>
        <fullName evidence="1">Uncharacterized protein</fullName>
    </submittedName>
</protein>
<sequence length="207" mass="23346">MPAYSGPPQAHLLAISYLGIPGTSLLTRQQHAPCTPGTAETHFSCVLPRGLNRHSERPNLKFVHRFNWEAQQFIEMIKTYCRRPSKLPPLRFLAADSLHPSFAGVALLAEMLKNALSRRVIQGAPGGSSLPTTQERLNKTSAADPHHRKTTWRRGRVPHDRGKSCAQAFYVALRHRKKHYATHERRVYHKATKPRQPSVDSEARAPK</sequence>
<organism evidence="1 2">
    <name type="scientific">Hyalomma asiaticum</name>
    <name type="common">Tick</name>
    <dbReference type="NCBI Taxonomy" id="266040"/>
    <lineage>
        <taxon>Eukaryota</taxon>
        <taxon>Metazoa</taxon>
        <taxon>Ecdysozoa</taxon>
        <taxon>Arthropoda</taxon>
        <taxon>Chelicerata</taxon>
        <taxon>Arachnida</taxon>
        <taxon>Acari</taxon>
        <taxon>Parasitiformes</taxon>
        <taxon>Ixodida</taxon>
        <taxon>Ixodoidea</taxon>
        <taxon>Ixodidae</taxon>
        <taxon>Hyalomminae</taxon>
        <taxon>Hyalomma</taxon>
    </lineage>
</organism>
<evidence type="ECO:0000313" key="2">
    <source>
        <dbReference type="Proteomes" id="UP000821845"/>
    </source>
</evidence>
<proteinExistence type="predicted"/>
<evidence type="ECO:0000313" key="1">
    <source>
        <dbReference type="EMBL" id="KAH6921464.1"/>
    </source>
</evidence>
<name>A0ACB7RI93_HYAAI</name>